<evidence type="ECO:0000313" key="1">
    <source>
        <dbReference type="EMBL" id="EFL95338.1"/>
    </source>
</evidence>
<gene>
    <name evidence="1" type="ORF">HMPREF0623_1075</name>
</gene>
<accession>E0NGM8</accession>
<name>E0NGM8_PEDAC</name>
<organism evidence="1 2">
    <name type="scientific">Pediococcus acidilactici DSM 20284</name>
    <dbReference type="NCBI Taxonomy" id="862514"/>
    <lineage>
        <taxon>Bacteria</taxon>
        <taxon>Bacillati</taxon>
        <taxon>Bacillota</taxon>
        <taxon>Bacilli</taxon>
        <taxon>Lactobacillales</taxon>
        <taxon>Lactobacillaceae</taxon>
        <taxon>Pediococcus</taxon>
        <taxon>Pediococcus acidilactici group</taxon>
    </lineage>
</organism>
<keyword evidence="2" id="KW-1185">Reference proteome</keyword>
<dbReference type="EMBL" id="AEEG01000004">
    <property type="protein sequence ID" value="EFL95338.1"/>
    <property type="molecule type" value="Genomic_DNA"/>
</dbReference>
<sequence length="269" mass="31474">MLTKRELKKIICNRFWMYNIVTDNNDFVLVFIGRGPTDGFLAIQFEPDGRITFPNNLAFVPQEYAHWDFDEEKQEILLIGTNGQISARGKLPVNWLNDSLKIQLFDGKDGIFISDTRIDAQQTTSRVLGGKNMYFTPRQSFNMELFHDISRENFNLKVLDYQGSILNFFDKIYEYLAQHPQLEKVVIAKDGQPVVKLPEENQLVFLEDDQRPSFTYFAGNRARIMELLILILSENNKRLLNLDDHRTEDELLLDTLNKQYQDRFTLAHI</sequence>
<dbReference type="HOGENOM" id="CLU_1033848_0_0_9"/>
<dbReference type="Proteomes" id="UP000004470">
    <property type="component" value="Unassembled WGS sequence"/>
</dbReference>
<comment type="caution">
    <text evidence="1">The sequence shown here is derived from an EMBL/GenBank/DDBJ whole genome shotgun (WGS) entry which is preliminary data.</text>
</comment>
<proteinExistence type="predicted"/>
<protein>
    <submittedName>
        <fullName evidence="1">Uncharacterized protein</fullName>
    </submittedName>
</protein>
<evidence type="ECO:0000313" key="2">
    <source>
        <dbReference type="Proteomes" id="UP000004470"/>
    </source>
</evidence>
<reference evidence="1" key="1">
    <citation type="submission" date="2010-07" db="EMBL/GenBank/DDBJ databases">
        <authorList>
            <person name="Muzny D."/>
            <person name="Qin X."/>
            <person name="Deng J."/>
            <person name="Jiang H."/>
            <person name="Liu Y."/>
            <person name="Qu J."/>
            <person name="Song X.-Z."/>
            <person name="Zhang L."/>
            <person name="Thornton R."/>
            <person name="Coyle M."/>
            <person name="Francisco L."/>
            <person name="Jackson L."/>
            <person name="Javaid M."/>
            <person name="Korchina V."/>
            <person name="Kovar C."/>
            <person name="Mata R."/>
            <person name="Mathew T."/>
            <person name="Ngo R."/>
            <person name="Nguyen L."/>
            <person name="Nguyen N."/>
            <person name="Okwuonu G."/>
            <person name="Ongeri F."/>
            <person name="Pham C."/>
            <person name="Simmons D."/>
            <person name="Wilczek-Boney K."/>
            <person name="Hale W."/>
            <person name="Jakkamsetti A."/>
            <person name="Pham P."/>
            <person name="Ruth R."/>
            <person name="San Lucas F."/>
            <person name="Warren J."/>
            <person name="Zhang J."/>
            <person name="Zhao Z."/>
            <person name="Zhou C."/>
            <person name="Zhu D."/>
            <person name="Lee S."/>
            <person name="Bess C."/>
            <person name="Blankenburg K."/>
            <person name="Forbes L."/>
            <person name="Fu Q."/>
            <person name="Gubbala S."/>
            <person name="Hirani K."/>
            <person name="Jayaseelan J.C."/>
            <person name="Lara F."/>
            <person name="Munidasa M."/>
            <person name="Palculict T."/>
            <person name="Patil S."/>
            <person name="Pu L.-L."/>
            <person name="Saada N."/>
            <person name="Tang L."/>
            <person name="Weissenberger G."/>
            <person name="Zhu Y."/>
            <person name="Hemphill L."/>
            <person name="Shang Y."/>
            <person name="Youmans B."/>
            <person name="Ayvaz T."/>
            <person name="Ross M."/>
            <person name="Santibanez J."/>
            <person name="Aqrawi P."/>
            <person name="Gross S."/>
            <person name="Joshi V."/>
            <person name="Fowler G."/>
            <person name="Nazareth L."/>
            <person name="Reid J."/>
            <person name="Worley K."/>
            <person name="Petrosino J."/>
            <person name="Highlander S."/>
            <person name="Gibbs R."/>
        </authorList>
    </citation>
    <scope>NUCLEOTIDE SEQUENCE [LARGE SCALE GENOMIC DNA]</scope>
    <source>
        <strain evidence="1">DSM 20284</strain>
    </source>
</reference>
<dbReference type="AlphaFoldDB" id="E0NGM8"/>